<evidence type="ECO:0000313" key="2">
    <source>
        <dbReference type="Proteomes" id="UP000549134"/>
    </source>
</evidence>
<gene>
    <name evidence="1" type="ORF">HX787_08775</name>
</gene>
<comment type="caution">
    <text evidence="1">The sequence shown here is derived from an EMBL/GenBank/DDBJ whole genome shotgun (WGS) entry which is preliminary data.</text>
</comment>
<dbReference type="AlphaFoldDB" id="A0A7Y8ALZ3"/>
<dbReference type="GeneID" id="55846826"/>
<proteinExistence type="predicted"/>
<reference evidence="1 2" key="1">
    <citation type="submission" date="2020-04" db="EMBL/GenBank/DDBJ databases">
        <title>Molecular characterization of pseudomonads from Agaricus bisporus reveal novel blotch 2 pathogens in Western Europe.</title>
        <authorList>
            <person name="Taparia T."/>
            <person name="Krijger M."/>
            <person name="Haynes E."/>
            <person name="Elpinstone J.G."/>
            <person name="Noble R."/>
            <person name="Van Der Wolf J."/>
        </authorList>
    </citation>
    <scope>NUCLEOTIDE SEQUENCE [LARGE SCALE GENOMIC DNA]</scope>
    <source>
        <strain evidence="1 2">IPO3746</strain>
    </source>
</reference>
<name>A0A7Y8ALZ3_PSETO</name>
<dbReference type="EMBL" id="JACAQK010000006">
    <property type="protein sequence ID" value="NWD35949.1"/>
    <property type="molecule type" value="Genomic_DNA"/>
</dbReference>
<dbReference type="Proteomes" id="UP000549134">
    <property type="component" value="Unassembled WGS sequence"/>
</dbReference>
<evidence type="ECO:0000313" key="1">
    <source>
        <dbReference type="EMBL" id="NWD35949.1"/>
    </source>
</evidence>
<protein>
    <submittedName>
        <fullName evidence="1">Uncharacterized protein</fullName>
    </submittedName>
</protein>
<organism evidence="1 2">
    <name type="scientific">Pseudomonas tolaasii</name>
    <dbReference type="NCBI Taxonomy" id="29442"/>
    <lineage>
        <taxon>Bacteria</taxon>
        <taxon>Pseudomonadati</taxon>
        <taxon>Pseudomonadota</taxon>
        <taxon>Gammaproteobacteria</taxon>
        <taxon>Pseudomonadales</taxon>
        <taxon>Pseudomonadaceae</taxon>
        <taxon>Pseudomonas</taxon>
    </lineage>
</organism>
<dbReference type="RefSeq" id="WP_016970930.1">
    <property type="nucleotide sequence ID" value="NZ_CP020369.1"/>
</dbReference>
<accession>A0A7Y8ALZ3</accession>
<sequence>MINAKALFSVCHESGWRCVHLFLQSRKQDFYLTMEQGSTGNFHLFIKAADAPRLSAFFTASAPGCVVKWKPARFIWNRLSLVKSKKPGEIHLRILYVTPISLRFTSAPFPMEKLVQLGLAWQALLVSHQEQA</sequence>